<evidence type="ECO:0000256" key="4">
    <source>
        <dbReference type="SAM" id="Phobius"/>
    </source>
</evidence>
<sequence>MAHENGLELHGRAHSDPTRASRGSVKQRNRVHSCDLCRQKKIRCIEMPTTSINPSSDNAPNTLDGCSNCATFGLACTYSKPQKKRGPKATRVEELTKKNTSLKRENATLKDSLRSLSMCSRCFRPLDLQLLKALSKSLQEYEDDSSKSASIFQTSTPDRAAAVSVTEDPPDDRDLTGDDLAERFSQFSIESMKTKHFGSASTFALANSIAIEEEDLGQPLSHSGRPSSLNVLPWEQEAYGQQRRHVYPANDLIAALLNLYFKNVHPTIPILNRPSFERSVAEGLHFRDMKFGGMLLSVLAVAARYSDDPRVFIDGRTPLSAGWKFANEAWSELNLSEATIHEVQMYFLLTLYTKGSSVPQVSWLYLGLGIRCLQQRVEFRRKPTGSKPGLEDELWKRVFWLFVIYDRMNCLFLGRPVSLQVEDYDVDLPLEVDEEYWDRGFTQPLGKPSQLSFLACHIRLSEILGDAMRKLYGSKESKKMMGYDGPEWEQRVVAELDSAMNGFVDSIPLHLRWDPENPPGGTFFDQAATLQIVYNHILIAIHRPNIQRVNVQGTPSLSICARAARTIIRTADMWFRKLQRIPLFDHINAVFLAGVTLVLCILGTKRAGLLIDRNNDLDRVETAMEILKFAGSRLKSIGSLSELLRDLRYLDGATPESSLEPSLLNPPSVYRPEQYSDLWNGPPSPGQPPTLKPGMSIEQLLESVGEPSYAIESMLDDQLMSMWMAGPPMWPTAAPGTQR</sequence>
<accession>A0AAD7APC4</accession>
<dbReference type="CDD" id="cd00067">
    <property type="entry name" value="GAL4"/>
    <property type="match status" value="1"/>
</dbReference>
<dbReference type="SMART" id="SM00066">
    <property type="entry name" value="GAL4"/>
    <property type="match status" value="1"/>
</dbReference>
<evidence type="ECO:0000256" key="3">
    <source>
        <dbReference type="SAM" id="MobiDB-lite"/>
    </source>
</evidence>
<comment type="caution">
    <text evidence="6">The sequence shown here is derived from an EMBL/GenBank/DDBJ whole genome shotgun (WGS) entry which is preliminary data.</text>
</comment>
<name>A0AAD7APC4_9AGAR</name>
<keyword evidence="4" id="KW-0472">Membrane</keyword>
<evidence type="ECO:0000313" key="7">
    <source>
        <dbReference type="Proteomes" id="UP001218218"/>
    </source>
</evidence>
<evidence type="ECO:0000256" key="1">
    <source>
        <dbReference type="ARBA" id="ARBA00022723"/>
    </source>
</evidence>
<feature type="transmembrane region" description="Helical" evidence="4">
    <location>
        <begin position="586"/>
        <end position="604"/>
    </location>
</feature>
<reference evidence="6" key="1">
    <citation type="submission" date="2023-03" db="EMBL/GenBank/DDBJ databases">
        <title>Massive genome expansion in bonnet fungi (Mycena s.s.) driven by repeated elements and novel gene families across ecological guilds.</title>
        <authorList>
            <consortium name="Lawrence Berkeley National Laboratory"/>
            <person name="Harder C.B."/>
            <person name="Miyauchi S."/>
            <person name="Viragh M."/>
            <person name="Kuo A."/>
            <person name="Thoen E."/>
            <person name="Andreopoulos B."/>
            <person name="Lu D."/>
            <person name="Skrede I."/>
            <person name="Drula E."/>
            <person name="Henrissat B."/>
            <person name="Morin E."/>
            <person name="Kohler A."/>
            <person name="Barry K."/>
            <person name="LaButti K."/>
            <person name="Morin E."/>
            <person name="Salamov A."/>
            <person name="Lipzen A."/>
            <person name="Mereny Z."/>
            <person name="Hegedus B."/>
            <person name="Baldrian P."/>
            <person name="Stursova M."/>
            <person name="Weitz H."/>
            <person name="Taylor A."/>
            <person name="Grigoriev I.V."/>
            <person name="Nagy L.G."/>
            <person name="Martin F."/>
            <person name="Kauserud H."/>
        </authorList>
    </citation>
    <scope>NUCLEOTIDE SEQUENCE</scope>
    <source>
        <strain evidence="6">CBHHK002</strain>
    </source>
</reference>
<feature type="region of interest" description="Disordered" evidence="3">
    <location>
        <begin position="1"/>
        <end position="27"/>
    </location>
</feature>
<dbReference type="InterPro" id="IPR001138">
    <property type="entry name" value="Zn2Cys6_DnaBD"/>
</dbReference>
<dbReference type="SMART" id="SM00906">
    <property type="entry name" value="Fungal_trans"/>
    <property type="match status" value="1"/>
</dbReference>
<feature type="region of interest" description="Disordered" evidence="3">
    <location>
        <begin position="145"/>
        <end position="177"/>
    </location>
</feature>
<dbReference type="GO" id="GO:0006351">
    <property type="term" value="P:DNA-templated transcription"/>
    <property type="evidence" value="ECO:0007669"/>
    <property type="project" value="InterPro"/>
</dbReference>
<feature type="region of interest" description="Disordered" evidence="3">
    <location>
        <begin position="674"/>
        <end position="694"/>
    </location>
</feature>
<keyword evidence="4" id="KW-1133">Transmembrane helix</keyword>
<protein>
    <submittedName>
        <fullName evidence="6">Fungal-specific transcription factor domain-containing protein</fullName>
    </submittedName>
</protein>
<feature type="compositionally biased region" description="Basic and acidic residues" evidence="3">
    <location>
        <begin position="1"/>
        <end position="19"/>
    </location>
</feature>
<dbReference type="GO" id="GO:0000981">
    <property type="term" value="F:DNA-binding transcription factor activity, RNA polymerase II-specific"/>
    <property type="evidence" value="ECO:0007669"/>
    <property type="project" value="InterPro"/>
</dbReference>
<keyword evidence="2" id="KW-0539">Nucleus</keyword>
<gene>
    <name evidence="6" type="ORF">DFH08DRAFT_766205</name>
</gene>
<feature type="compositionally biased region" description="Pro residues" evidence="3">
    <location>
        <begin position="682"/>
        <end position="691"/>
    </location>
</feature>
<dbReference type="InterPro" id="IPR036864">
    <property type="entry name" value="Zn2-C6_fun-type_DNA-bd_sf"/>
</dbReference>
<feature type="compositionally biased region" description="Polar residues" evidence="3">
    <location>
        <begin position="147"/>
        <end position="157"/>
    </location>
</feature>
<dbReference type="Proteomes" id="UP001218218">
    <property type="component" value="Unassembled WGS sequence"/>
</dbReference>
<dbReference type="InterPro" id="IPR007219">
    <property type="entry name" value="XnlR_reg_dom"/>
</dbReference>
<dbReference type="EMBL" id="JARIHO010000003">
    <property type="protein sequence ID" value="KAJ7364426.1"/>
    <property type="molecule type" value="Genomic_DNA"/>
</dbReference>
<dbReference type="AlphaFoldDB" id="A0AAD7APC4"/>
<keyword evidence="1" id="KW-0479">Metal-binding</keyword>
<dbReference type="SUPFAM" id="SSF57701">
    <property type="entry name" value="Zn2/Cys6 DNA-binding domain"/>
    <property type="match status" value="1"/>
</dbReference>
<dbReference type="GO" id="GO:0008270">
    <property type="term" value="F:zinc ion binding"/>
    <property type="evidence" value="ECO:0007669"/>
    <property type="project" value="InterPro"/>
</dbReference>
<dbReference type="PANTHER" id="PTHR46910">
    <property type="entry name" value="TRANSCRIPTION FACTOR PDR1"/>
    <property type="match status" value="1"/>
</dbReference>
<dbReference type="InterPro" id="IPR050987">
    <property type="entry name" value="AtrR-like"/>
</dbReference>
<dbReference type="GO" id="GO:0003677">
    <property type="term" value="F:DNA binding"/>
    <property type="evidence" value="ECO:0007669"/>
    <property type="project" value="InterPro"/>
</dbReference>
<dbReference type="PANTHER" id="PTHR46910:SF1">
    <property type="entry name" value="MISCELLANEOUS ZN(II)2CYS6 TRANSCRIPTION FACTOR (EUROFUNG)-RELATED"/>
    <property type="match status" value="1"/>
</dbReference>
<dbReference type="CDD" id="cd12148">
    <property type="entry name" value="fungal_TF_MHR"/>
    <property type="match status" value="1"/>
</dbReference>
<dbReference type="Gene3D" id="4.10.240.10">
    <property type="entry name" value="Zn(2)-C6 fungal-type DNA-binding domain"/>
    <property type="match status" value="1"/>
</dbReference>
<feature type="domain" description="Zn(2)-C6 fungal-type" evidence="5">
    <location>
        <begin position="33"/>
        <end position="78"/>
    </location>
</feature>
<keyword evidence="7" id="KW-1185">Reference proteome</keyword>
<keyword evidence="4" id="KW-0812">Transmembrane</keyword>
<evidence type="ECO:0000259" key="5">
    <source>
        <dbReference type="PROSITE" id="PS50048"/>
    </source>
</evidence>
<dbReference type="PROSITE" id="PS50048">
    <property type="entry name" value="ZN2_CY6_FUNGAL_2"/>
    <property type="match status" value="1"/>
</dbReference>
<organism evidence="6 7">
    <name type="scientific">Mycena albidolilacea</name>
    <dbReference type="NCBI Taxonomy" id="1033008"/>
    <lineage>
        <taxon>Eukaryota</taxon>
        <taxon>Fungi</taxon>
        <taxon>Dikarya</taxon>
        <taxon>Basidiomycota</taxon>
        <taxon>Agaricomycotina</taxon>
        <taxon>Agaricomycetes</taxon>
        <taxon>Agaricomycetidae</taxon>
        <taxon>Agaricales</taxon>
        <taxon>Marasmiineae</taxon>
        <taxon>Mycenaceae</taxon>
        <taxon>Mycena</taxon>
    </lineage>
</organism>
<evidence type="ECO:0000313" key="6">
    <source>
        <dbReference type="EMBL" id="KAJ7364426.1"/>
    </source>
</evidence>
<proteinExistence type="predicted"/>
<dbReference type="Pfam" id="PF04082">
    <property type="entry name" value="Fungal_trans"/>
    <property type="match status" value="1"/>
</dbReference>
<evidence type="ECO:0000256" key="2">
    <source>
        <dbReference type="ARBA" id="ARBA00023242"/>
    </source>
</evidence>
<dbReference type="Pfam" id="PF00172">
    <property type="entry name" value="Zn_clus"/>
    <property type="match status" value="1"/>
</dbReference>